<evidence type="ECO:0000259" key="1">
    <source>
        <dbReference type="PROSITE" id="PS51272"/>
    </source>
</evidence>
<dbReference type="InterPro" id="IPR051465">
    <property type="entry name" value="Cell_Envelope_Struct_Comp"/>
</dbReference>
<gene>
    <name evidence="2" type="ORF">NDI37_10610</name>
</gene>
<dbReference type="Gene3D" id="2.160.20.10">
    <property type="entry name" value="Single-stranded right-handed beta-helix, Pectin lyase-like"/>
    <property type="match status" value="1"/>
</dbReference>
<sequence>MVQLMLYVNPVTGKDTNAGNSSTPHKTLTRAIRQAEPGTTIQLAAGTYNAASGEVFPLVIPSGVTVVGNESTKGKGVQIDGSGEFISSSFGSQNIALRLETNAQLRGVTVTNRAAKGVGVWIESTSPTLANNTFTLCSRDGVFVTGTAKPLILDNVFSQNSASGVSVLRNAKGEVRRNVAQNTGYGIVIADKAAPLLTDNKVFANRVGISLSGNAKPVLRNNLIEKNTQAGLIAAEEAKPQLGSRQDPAGNIIRDNGEADLQNNTRFTIVSAGNLLNPARVRGGIDFVTTQATGSSFILGPAQFSDVSGHWAEAFIKALVAKNLISGFPDGTFKPEAPITRAQYAAIIAKTFNLPPRPGSGIFTDVPDNFWAKDAIRKAAGMGFISGFPDGTFRPGQNLTRVQAIASLVSGLSLTSGNPSVLGVYSDRAQIPSYATDAVATATTRRIIVNYPQTSLLQPMRDITRAEVAALIYQALVATGEVQAISSPYIVNPDATLPTFSDIQGHWGETYIRPLATQNLISGFTNGTFKPDDKLNRAGFAALLIKAFNPTPKRPPIQFKDIPLDFWAQGAIQQAYSSGFITGFPDQTFRPQQQVLRIGMIVSLVSGLGFPSGDEKLLERYEDRNEIPAYARPAAAAATQRGIIVNYPSQAQLNPNREATRAEAAAMVYQALVATGRLSV</sequence>
<dbReference type="Pfam" id="PF00395">
    <property type="entry name" value="SLH"/>
    <property type="match status" value="6"/>
</dbReference>
<reference evidence="2 3" key="1">
    <citation type="submission" date="2022-04" db="EMBL/GenBank/DDBJ databases">
        <title>Positive selection, recombination, and allopatry shape intraspecific diversity of widespread and dominant cyanobacteria.</title>
        <authorList>
            <person name="Wei J."/>
            <person name="Shu W."/>
            <person name="Hu C."/>
        </authorList>
    </citation>
    <scope>NUCLEOTIDE SEQUENCE [LARGE SCALE GENOMIC DNA]</scope>
    <source>
        <strain evidence="2 3">GB2-A5</strain>
    </source>
</reference>
<evidence type="ECO:0000313" key="3">
    <source>
        <dbReference type="Proteomes" id="UP001442494"/>
    </source>
</evidence>
<organism evidence="2 3">
    <name type="scientific">Funiculus sociatus GB2-A5</name>
    <dbReference type="NCBI Taxonomy" id="2933946"/>
    <lineage>
        <taxon>Bacteria</taxon>
        <taxon>Bacillati</taxon>
        <taxon>Cyanobacteriota</taxon>
        <taxon>Cyanophyceae</taxon>
        <taxon>Coleofasciculales</taxon>
        <taxon>Coleofasciculaceae</taxon>
        <taxon>Funiculus</taxon>
    </lineage>
</organism>
<keyword evidence="3" id="KW-1185">Reference proteome</keyword>
<dbReference type="NCBIfam" id="TIGR03804">
    <property type="entry name" value="para_beta_helix"/>
    <property type="match status" value="2"/>
</dbReference>
<dbReference type="RefSeq" id="WP_190423799.1">
    <property type="nucleotide sequence ID" value="NZ_JAMPKK010000019.1"/>
</dbReference>
<dbReference type="PANTHER" id="PTHR43308:SF5">
    <property type="entry name" value="S-LAYER PROTEIN _ PEPTIDOGLYCAN ENDO-BETA-N-ACETYLGLUCOSAMINIDASE"/>
    <property type="match status" value="1"/>
</dbReference>
<dbReference type="PROSITE" id="PS51272">
    <property type="entry name" value="SLH"/>
    <property type="match status" value="6"/>
</dbReference>
<dbReference type="Pfam" id="PF07602">
    <property type="entry name" value="DUF1565"/>
    <property type="match status" value="1"/>
</dbReference>
<feature type="domain" description="SLH" evidence="1">
    <location>
        <begin position="424"/>
        <end position="486"/>
    </location>
</feature>
<dbReference type="InterPro" id="IPR006626">
    <property type="entry name" value="PbH1"/>
</dbReference>
<name>A0ABV0JNT7_9CYAN</name>
<dbReference type="SUPFAM" id="SSF51126">
    <property type="entry name" value="Pectin lyase-like"/>
    <property type="match status" value="1"/>
</dbReference>
<dbReference type="InterPro" id="IPR011050">
    <property type="entry name" value="Pectin_lyase_fold/virulence"/>
</dbReference>
<protein>
    <submittedName>
        <fullName evidence="2">S-layer homology domain-containing protein</fullName>
    </submittedName>
</protein>
<dbReference type="InterPro" id="IPR011459">
    <property type="entry name" value="DUF1565"/>
</dbReference>
<accession>A0ABV0JNT7</accession>
<comment type="caution">
    <text evidence="2">The sequence shown here is derived from an EMBL/GenBank/DDBJ whole genome shotgun (WGS) entry which is preliminary data.</text>
</comment>
<feature type="domain" description="SLH" evidence="1">
    <location>
        <begin position="559"/>
        <end position="616"/>
    </location>
</feature>
<dbReference type="PANTHER" id="PTHR43308">
    <property type="entry name" value="OUTER MEMBRANE PROTEIN ALPHA-RELATED"/>
    <property type="match status" value="1"/>
</dbReference>
<feature type="domain" description="SLH" evidence="1">
    <location>
        <begin position="618"/>
        <end position="680"/>
    </location>
</feature>
<dbReference type="InterPro" id="IPR012334">
    <property type="entry name" value="Pectin_lyas_fold"/>
</dbReference>
<feature type="domain" description="SLH" evidence="1">
    <location>
        <begin position="299"/>
        <end position="362"/>
    </location>
</feature>
<feature type="domain" description="SLH" evidence="1">
    <location>
        <begin position="495"/>
        <end position="558"/>
    </location>
</feature>
<evidence type="ECO:0000313" key="2">
    <source>
        <dbReference type="EMBL" id="MEP0864920.1"/>
    </source>
</evidence>
<proteinExistence type="predicted"/>
<feature type="domain" description="SLH" evidence="1">
    <location>
        <begin position="363"/>
        <end position="422"/>
    </location>
</feature>
<dbReference type="SMART" id="SM00710">
    <property type="entry name" value="PbH1"/>
    <property type="match status" value="6"/>
</dbReference>
<dbReference type="EMBL" id="JAMPKK010000019">
    <property type="protein sequence ID" value="MEP0864920.1"/>
    <property type="molecule type" value="Genomic_DNA"/>
</dbReference>
<dbReference type="InterPro" id="IPR001119">
    <property type="entry name" value="SLH_dom"/>
</dbReference>
<dbReference type="Proteomes" id="UP001442494">
    <property type="component" value="Unassembled WGS sequence"/>
</dbReference>
<dbReference type="InterPro" id="IPR022441">
    <property type="entry name" value="Para_beta_helix_rpt-2"/>
</dbReference>